<dbReference type="Proteomes" id="UP000501648">
    <property type="component" value="Chromosome"/>
</dbReference>
<accession>A0A6M3ZYP3</accession>
<dbReference type="AlphaFoldDB" id="A0A6M3ZYP3"/>
<feature type="domain" description="IrrE N-terminal-like" evidence="1">
    <location>
        <begin position="49"/>
        <end position="152"/>
    </location>
</feature>
<dbReference type="Pfam" id="PF06114">
    <property type="entry name" value="Peptidase_M78"/>
    <property type="match status" value="1"/>
</dbReference>
<dbReference type="InterPro" id="IPR010359">
    <property type="entry name" value="IrrE_HExxH"/>
</dbReference>
<gene>
    <name evidence="2" type="ORF">C798_25350</name>
</gene>
<evidence type="ECO:0000313" key="2">
    <source>
        <dbReference type="EMBL" id="QJQ03441.1"/>
    </source>
</evidence>
<dbReference type="EMBL" id="CP008956">
    <property type="protein sequence ID" value="QJQ03441.1"/>
    <property type="molecule type" value="Genomic_DNA"/>
</dbReference>
<dbReference type="Gene3D" id="1.10.10.2910">
    <property type="match status" value="1"/>
</dbReference>
<proteinExistence type="predicted"/>
<evidence type="ECO:0000313" key="3">
    <source>
        <dbReference type="Proteomes" id="UP000501648"/>
    </source>
</evidence>
<sequence>MGFPVDVKLLALDYTSKKFSDPIREIINHAPHGLDGIDGMLVRRKKHNDWCISYDGNISTPGRVNFTLAHELGHYLLHRTSRDDFKCGQEQMMDYDSVESKRIESQANVFASYLLMPRTDFEEQIKGQQITFELLGECAERYGTSLTATALKWLEFTEEAAMLIVADSDDFIHWSYCSQAAKRMQCYRAPGEELPEEVRISLRDGKLMRGQLRRVAPGVWHQTAEAMESLVISDQFEQRVFLVKFPYASNRDYEEGKETDAFDILSDRAKGFNWSK</sequence>
<dbReference type="PANTHER" id="PTHR43236">
    <property type="entry name" value="ANTITOXIN HIGA1"/>
    <property type="match status" value="1"/>
</dbReference>
<protein>
    <submittedName>
        <fullName evidence="2">ImmA/IrrE family metallo-endopeptidase</fullName>
    </submittedName>
</protein>
<dbReference type="PANTHER" id="PTHR43236:SF2">
    <property type="entry name" value="BLL0069 PROTEIN"/>
    <property type="match status" value="1"/>
</dbReference>
<dbReference type="InterPro" id="IPR052345">
    <property type="entry name" value="Rad_response_metalloprotease"/>
</dbReference>
<dbReference type="RefSeq" id="WP_017454954.1">
    <property type="nucleotide sequence ID" value="NZ_CP008956.1"/>
</dbReference>
<reference evidence="2 3" key="1">
    <citation type="journal article" date="2012" name="J. Bacteriol.">
        <title>Genome sequence of the pathogenic Herbaspirillum seropedicae strain Os34, isolated from rice roots.</title>
        <authorList>
            <person name="Ye W."/>
            <person name="Ye S."/>
            <person name="Liu J."/>
            <person name="Chang S."/>
            <person name="Chen M."/>
            <person name="Zhu B."/>
            <person name="Guo L."/>
            <person name="An Q."/>
        </authorList>
    </citation>
    <scope>NUCLEOTIDE SEQUENCE [LARGE SCALE GENOMIC DNA]</scope>
    <source>
        <strain evidence="2 3">Os34</strain>
    </source>
</reference>
<evidence type="ECO:0000259" key="1">
    <source>
        <dbReference type="Pfam" id="PF06114"/>
    </source>
</evidence>
<name>A0A6M3ZYP3_9BURK</name>
<organism evidence="2 3">
    <name type="scientific">Herbaspirillum rubrisubalbicans Os34</name>
    <dbReference type="NCBI Taxonomy" id="1235827"/>
    <lineage>
        <taxon>Bacteria</taxon>
        <taxon>Pseudomonadati</taxon>
        <taxon>Pseudomonadota</taxon>
        <taxon>Betaproteobacteria</taxon>
        <taxon>Burkholderiales</taxon>
        <taxon>Oxalobacteraceae</taxon>
        <taxon>Herbaspirillum</taxon>
    </lineage>
</organism>